<comment type="similarity">
    <text evidence="12">Belongs to the carbohydrate kinase PfkB family. Ribokinase subfamily.</text>
</comment>
<evidence type="ECO:0000256" key="8">
    <source>
        <dbReference type="ARBA" id="ARBA00022840"/>
    </source>
</evidence>
<evidence type="ECO:0000256" key="9">
    <source>
        <dbReference type="ARBA" id="ARBA00022842"/>
    </source>
</evidence>
<gene>
    <name evidence="12" type="primary">rbsK</name>
    <name evidence="14" type="ORF">PVT71_20935</name>
</gene>
<dbReference type="HAMAP" id="MF_01987">
    <property type="entry name" value="Ribokinase"/>
    <property type="match status" value="1"/>
</dbReference>
<evidence type="ECO:0000256" key="10">
    <source>
        <dbReference type="ARBA" id="ARBA00022958"/>
    </source>
</evidence>
<keyword evidence="4 12" id="KW-0808">Transferase</keyword>
<comment type="cofactor">
    <cofactor evidence="12">
        <name>Mg(2+)</name>
        <dbReference type="ChEBI" id="CHEBI:18420"/>
    </cofactor>
    <text evidence="12">Requires a divalent cation, most likely magnesium in vivo, as an electrophilic catalyst to aid phosphoryl group transfer. It is the chelate of the metal and the nucleotide that is the actual substrate.</text>
</comment>
<keyword evidence="9 12" id="KW-0460">Magnesium</keyword>
<evidence type="ECO:0000313" key="14">
    <source>
        <dbReference type="EMBL" id="XCC95549.1"/>
    </source>
</evidence>
<keyword evidence="8 12" id="KW-0067">ATP-binding</keyword>
<evidence type="ECO:0000256" key="11">
    <source>
        <dbReference type="ARBA" id="ARBA00023277"/>
    </source>
</evidence>
<evidence type="ECO:0000256" key="7">
    <source>
        <dbReference type="ARBA" id="ARBA00022777"/>
    </source>
</evidence>
<feature type="binding site" evidence="12">
    <location>
        <begin position="42"/>
        <end position="46"/>
    </location>
    <ligand>
        <name>substrate</name>
    </ligand>
</feature>
<dbReference type="GO" id="GO:0005524">
    <property type="term" value="F:ATP binding"/>
    <property type="evidence" value="ECO:0007669"/>
    <property type="project" value="UniProtKB-UniRule"/>
</dbReference>
<dbReference type="GO" id="GO:0046872">
    <property type="term" value="F:metal ion binding"/>
    <property type="evidence" value="ECO:0007669"/>
    <property type="project" value="UniProtKB-KW"/>
</dbReference>
<keyword evidence="5 12" id="KW-0479">Metal-binding</keyword>
<dbReference type="PANTHER" id="PTHR10584:SF166">
    <property type="entry name" value="RIBOKINASE"/>
    <property type="match status" value="1"/>
</dbReference>
<feature type="binding site" evidence="12">
    <location>
        <position position="291"/>
    </location>
    <ligand>
        <name>K(+)</name>
        <dbReference type="ChEBI" id="CHEBI:29103"/>
    </ligand>
</feature>
<organism evidence="14">
    <name type="scientific">Alloyangia sp. H15</name>
    <dbReference type="NCBI Taxonomy" id="3029062"/>
    <lineage>
        <taxon>Bacteria</taxon>
        <taxon>Pseudomonadati</taxon>
        <taxon>Pseudomonadota</taxon>
        <taxon>Alphaproteobacteria</taxon>
        <taxon>Rhodobacterales</taxon>
        <taxon>Roseobacteraceae</taxon>
        <taxon>Alloyangia</taxon>
    </lineage>
</organism>
<accession>A0AAU8AM20</accession>
<dbReference type="InterPro" id="IPR029056">
    <property type="entry name" value="Ribokinase-like"/>
</dbReference>
<evidence type="ECO:0000256" key="5">
    <source>
        <dbReference type="ARBA" id="ARBA00022723"/>
    </source>
</evidence>
<dbReference type="InterPro" id="IPR011611">
    <property type="entry name" value="PfkB_dom"/>
</dbReference>
<feature type="binding site" evidence="12">
    <location>
        <position position="256"/>
    </location>
    <ligand>
        <name>substrate</name>
    </ligand>
</feature>
<dbReference type="InterPro" id="IPR002173">
    <property type="entry name" value="Carboh/pur_kinase_PfkB_CS"/>
</dbReference>
<dbReference type="PROSITE" id="PS00584">
    <property type="entry name" value="PFKB_KINASES_2"/>
    <property type="match status" value="1"/>
</dbReference>
<sequence>MGQGKGIAILGIYVADTAYLAGRMPRIGETLQGTGFSLGPGGKGSNQAVAAGRAGAEVCFISKIGDDPFGKMALEIYAQSGVTPKVEVMSDMPSGAAFIFVNDETGENAIIVYPGAAGTISASDVEAQREVIEGAAVFVTQLEQPAEAALAALRMARAAGVTTVFNPAPANPFDPECFGLSDYFVPNESEAAAIVGFDIVSDEDARRAGEDFLSRGVRTALITLGERGVYIHSPEISRRIPAVTNAPVIDTAGAGDAFIGGFAAALAEGCGVEEAVRFGCATAGIAVTRRGTAPAMPDRAEIDALLRQGAAA</sequence>
<dbReference type="AlphaFoldDB" id="A0AAU8AM20"/>
<reference evidence="14" key="1">
    <citation type="submission" date="2023-02" db="EMBL/GenBank/DDBJ databases">
        <title>Description and genomic characterization of Salipiger bruguierae sp. nov., isolated from the sediment of mangrove plant Bruguiera sexangula.</title>
        <authorList>
            <person name="Long M."/>
        </authorList>
    </citation>
    <scope>NUCLEOTIDE SEQUENCE</scope>
    <source>
        <strain evidence="14">H15</strain>
    </source>
</reference>
<dbReference type="InterPro" id="IPR002139">
    <property type="entry name" value="Ribo/fructo_kinase"/>
</dbReference>
<keyword evidence="6 12" id="KW-0547">Nucleotide-binding</keyword>
<comment type="activity regulation">
    <text evidence="12">Activated by a monovalent cation that binds near, but not in, the active site. The most likely occupant of the site in vivo is potassium. Ion binding induces a conformational change that may alter substrate affinity.</text>
</comment>
<dbReference type="RefSeq" id="WP_353474416.1">
    <property type="nucleotide sequence ID" value="NZ_CP123385.1"/>
</dbReference>
<dbReference type="SUPFAM" id="SSF53613">
    <property type="entry name" value="Ribokinase-like"/>
    <property type="match status" value="1"/>
</dbReference>
<name>A0AAU8AM20_9RHOB</name>
<comment type="pathway">
    <text evidence="12">Carbohydrate metabolism; D-ribose degradation; D-ribose 5-phosphate from beta-D-ribopyranose: step 2/2.</text>
</comment>
<feature type="binding site" evidence="12">
    <location>
        <begin position="255"/>
        <end position="256"/>
    </location>
    <ligand>
        <name>ATP</name>
        <dbReference type="ChEBI" id="CHEBI:30616"/>
    </ligand>
</feature>
<evidence type="ECO:0000256" key="2">
    <source>
        <dbReference type="ARBA" id="ARBA00012035"/>
    </source>
</evidence>
<comment type="function">
    <text evidence="12">Catalyzes the phosphorylation of ribose at O-5 in a reaction requiring ATP and magnesium. The resulting D-ribose-5-phosphate can then be used either for sythesis of nucleotides, histidine, and tryptophan, or as a component of the pentose phosphate pathway.</text>
</comment>
<comment type="subcellular location">
    <subcellularLocation>
        <location evidence="12">Cytoplasm</location>
    </subcellularLocation>
</comment>
<evidence type="ECO:0000259" key="13">
    <source>
        <dbReference type="Pfam" id="PF00294"/>
    </source>
</evidence>
<dbReference type="PRINTS" id="PR00990">
    <property type="entry name" value="RIBOKINASE"/>
</dbReference>
<feature type="binding site" evidence="12">
    <location>
        <position position="286"/>
    </location>
    <ligand>
        <name>K(+)</name>
        <dbReference type="ChEBI" id="CHEBI:29103"/>
    </ligand>
</feature>
<dbReference type="PANTHER" id="PTHR10584">
    <property type="entry name" value="SUGAR KINASE"/>
    <property type="match status" value="1"/>
</dbReference>
<feature type="domain" description="Carbohydrate kinase PfkB" evidence="13">
    <location>
        <begin position="24"/>
        <end position="298"/>
    </location>
</feature>
<dbReference type="GO" id="GO:0005829">
    <property type="term" value="C:cytosol"/>
    <property type="evidence" value="ECO:0007669"/>
    <property type="project" value="TreeGrafter"/>
</dbReference>
<feature type="active site" description="Proton acceptor" evidence="12">
    <location>
        <position position="256"/>
    </location>
</feature>
<dbReference type="InterPro" id="IPR011877">
    <property type="entry name" value="Ribokinase"/>
</dbReference>
<feature type="binding site" evidence="12">
    <location>
        <position position="252"/>
    </location>
    <ligand>
        <name>K(+)</name>
        <dbReference type="ChEBI" id="CHEBI:29103"/>
    </ligand>
</feature>
<evidence type="ECO:0000256" key="6">
    <source>
        <dbReference type="ARBA" id="ARBA00022741"/>
    </source>
</evidence>
<keyword evidence="11 12" id="KW-0119">Carbohydrate metabolism</keyword>
<dbReference type="GO" id="GO:0004747">
    <property type="term" value="F:ribokinase activity"/>
    <property type="evidence" value="ECO:0007669"/>
    <property type="project" value="UniProtKB-UniRule"/>
</dbReference>
<feature type="binding site" evidence="12">
    <location>
        <position position="250"/>
    </location>
    <ligand>
        <name>K(+)</name>
        <dbReference type="ChEBI" id="CHEBI:29103"/>
    </ligand>
</feature>
<evidence type="ECO:0000256" key="1">
    <source>
        <dbReference type="ARBA" id="ARBA00005380"/>
    </source>
</evidence>
<evidence type="ECO:0000256" key="3">
    <source>
        <dbReference type="ARBA" id="ARBA00016943"/>
    </source>
</evidence>
<comment type="subunit">
    <text evidence="12">Homodimer.</text>
</comment>
<comment type="similarity">
    <text evidence="1">Belongs to the carbohydrate kinase pfkB family.</text>
</comment>
<dbReference type="Gene3D" id="3.40.1190.20">
    <property type="match status" value="1"/>
</dbReference>
<dbReference type="GO" id="GO:0019303">
    <property type="term" value="P:D-ribose catabolic process"/>
    <property type="evidence" value="ECO:0007669"/>
    <property type="project" value="UniProtKB-UniRule"/>
</dbReference>
<dbReference type="EMBL" id="CP123385">
    <property type="protein sequence ID" value="XCC95549.1"/>
    <property type="molecule type" value="Genomic_DNA"/>
</dbReference>
<feature type="binding site" evidence="12">
    <location>
        <position position="187"/>
    </location>
    <ligand>
        <name>ATP</name>
        <dbReference type="ChEBI" id="CHEBI:30616"/>
    </ligand>
</feature>
<evidence type="ECO:0000256" key="12">
    <source>
        <dbReference type="HAMAP-Rule" id="MF_01987"/>
    </source>
</evidence>
<evidence type="ECO:0000256" key="4">
    <source>
        <dbReference type="ARBA" id="ARBA00022679"/>
    </source>
</evidence>
<keyword evidence="7 12" id="KW-0418">Kinase</keyword>
<dbReference type="Pfam" id="PF00294">
    <property type="entry name" value="PfkB"/>
    <property type="match status" value="1"/>
</dbReference>
<comment type="caution">
    <text evidence="12">Lacks conserved residue(s) required for the propagation of feature annotation.</text>
</comment>
<comment type="catalytic activity">
    <reaction evidence="12">
        <text>D-ribose + ATP = D-ribose 5-phosphate + ADP + H(+)</text>
        <dbReference type="Rhea" id="RHEA:13697"/>
        <dbReference type="ChEBI" id="CHEBI:15378"/>
        <dbReference type="ChEBI" id="CHEBI:30616"/>
        <dbReference type="ChEBI" id="CHEBI:47013"/>
        <dbReference type="ChEBI" id="CHEBI:78346"/>
        <dbReference type="ChEBI" id="CHEBI:456216"/>
        <dbReference type="EC" id="2.7.1.15"/>
    </reaction>
</comment>
<feature type="binding site" evidence="12">
    <location>
        <begin position="14"/>
        <end position="16"/>
    </location>
    <ligand>
        <name>substrate</name>
    </ligand>
</feature>
<keyword evidence="12" id="KW-0963">Cytoplasm</keyword>
<keyword evidence="10 12" id="KW-0630">Potassium</keyword>
<dbReference type="CDD" id="cd01174">
    <property type="entry name" value="ribokinase"/>
    <property type="match status" value="1"/>
</dbReference>
<dbReference type="EC" id="2.7.1.15" evidence="2 12"/>
<feature type="binding site" evidence="12">
    <location>
        <position position="289"/>
    </location>
    <ligand>
        <name>K(+)</name>
        <dbReference type="ChEBI" id="CHEBI:29103"/>
    </ligand>
</feature>
<feature type="binding site" evidence="12">
    <location>
        <position position="143"/>
    </location>
    <ligand>
        <name>substrate</name>
    </ligand>
</feature>
<feature type="binding site" evidence="12">
    <location>
        <begin position="223"/>
        <end position="228"/>
    </location>
    <ligand>
        <name>ATP</name>
        <dbReference type="ChEBI" id="CHEBI:30616"/>
    </ligand>
</feature>
<proteinExistence type="inferred from homology"/>
<protein>
    <recommendedName>
        <fullName evidence="3 12">Ribokinase</fullName>
        <shortName evidence="12">RK</shortName>
        <ecNumber evidence="2 12">2.7.1.15</ecNumber>
    </recommendedName>
</protein>